<dbReference type="AlphaFoldDB" id="A0A4D4LDK8"/>
<protein>
    <submittedName>
        <fullName evidence="3">Uncharacterized protein</fullName>
    </submittedName>
</protein>
<sequence length="120" mass="12869">MNGSPRAKAGPIMEAAGAALLVIAFAIEVLQQQPRWVMRLSLGAAVVLIVAAALNTAVRRAWLAALCGLALILAVSQLDTAVRCPPSPGRHRTHRRNPSRIHRPSCGHPTIRRTARACEK</sequence>
<dbReference type="Proteomes" id="UP000301309">
    <property type="component" value="Unassembled WGS sequence"/>
</dbReference>
<organism evidence="3 4">
    <name type="scientific">Streptomyces violaceusniger</name>
    <dbReference type="NCBI Taxonomy" id="68280"/>
    <lineage>
        <taxon>Bacteria</taxon>
        <taxon>Bacillati</taxon>
        <taxon>Actinomycetota</taxon>
        <taxon>Actinomycetes</taxon>
        <taxon>Kitasatosporales</taxon>
        <taxon>Streptomycetaceae</taxon>
        <taxon>Streptomyces</taxon>
        <taxon>Streptomyces violaceusniger group</taxon>
    </lineage>
</organism>
<accession>A0A4D4LDK8</accession>
<evidence type="ECO:0000256" key="1">
    <source>
        <dbReference type="SAM" id="MobiDB-lite"/>
    </source>
</evidence>
<dbReference type="EMBL" id="BJHW01000002">
    <property type="protein sequence ID" value="GDY59195.1"/>
    <property type="molecule type" value="Genomic_DNA"/>
</dbReference>
<keyword evidence="4" id="KW-1185">Reference proteome</keyword>
<keyword evidence="2" id="KW-0812">Transmembrane</keyword>
<feature type="region of interest" description="Disordered" evidence="1">
    <location>
        <begin position="84"/>
        <end position="106"/>
    </location>
</feature>
<dbReference type="RefSeq" id="WP_137981557.1">
    <property type="nucleotide sequence ID" value="NZ_BAAASO010000018.1"/>
</dbReference>
<evidence type="ECO:0000313" key="3">
    <source>
        <dbReference type="EMBL" id="GDY59195.1"/>
    </source>
</evidence>
<keyword evidence="2" id="KW-1133">Transmembrane helix</keyword>
<feature type="transmembrane region" description="Helical" evidence="2">
    <location>
        <begin position="36"/>
        <end position="54"/>
    </location>
</feature>
<feature type="compositionally biased region" description="Basic residues" evidence="1">
    <location>
        <begin position="89"/>
        <end position="106"/>
    </location>
</feature>
<proteinExistence type="predicted"/>
<reference evidence="3 4" key="1">
    <citation type="journal article" date="2020" name="Int. J. Syst. Evol. Microbiol.">
        <title>Reclassification of Streptomyces castelarensis and Streptomyces sporoclivatus as later heterotypic synonyms of Streptomyces antimycoticus.</title>
        <authorList>
            <person name="Komaki H."/>
            <person name="Tamura T."/>
        </authorList>
    </citation>
    <scope>NUCLEOTIDE SEQUENCE [LARGE SCALE GENOMIC DNA]</scope>
    <source>
        <strain evidence="3 4">NBRC 13459</strain>
    </source>
</reference>
<keyword evidence="2" id="KW-0472">Membrane</keyword>
<gene>
    <name evidence="3" type="ORF">SVIO_098180</name>
</gene>
<evidence type="ECO:0000313" key="4">
    <source>
        <dbReference type="Proteomes" id="UP000301309"/>
    </source>
</evidence>
<evidence type="ECO:0000256" key="2">
    <source>
        <dbReference type="SAM" id="Phobius"/>
    </source>
</evidence>
<comment type="caution">
    <text evidence="3">The sequence shown here is derived from an EMBL/GenBank/DDBJ whole genome shotgun (WGS) entry which is preliminary data.</text>
</comment>
<dbReference type="OrthoDB" id="227596at2"/>
<feature type="transmembrane region" description="Helical" evidence="2">
    <location>
        <begin position="12"/>
        <end position="30"/>
    </location>
</feature>
<name>A0A4D4LDK8_STRVO</name>